<evidence type="ECO:0008006" key="3">
    <source>
        <dbReference type="Google" id="ProtNLM"/>
    </source>
</evidence>
<gene>
    <name evidence="1" type="ORF">CYFUS_006762</name>
</gene>
<accession>A0A250JCQ8</accession>
<proteinExistence type="predicted"/>
<dbReference type="KEGG" id="cfus:CYFUS_006762"/>
<sequence>MQEAAARPEARPGRVAPQDVRSGCLLLPKLRGQARPAALPARRARVARHPDVPAWRGGAALWRQALGSLSYREHPSHRGLWLQKTVEGFRLEFGRYANAKRLRRGERGAAETFRFLGLVHICGKSRRGGFLLTRHTDSKRMRATLQALKGAMARRRHDPVDEQGRWLGSVVRGYFAYHAVPTNNRIIGRFRTEVIRAWVKSLRRRSQRHRLNWKRMTRLADRWLPPAKTQHPWPDERFYAKTRGGSPVR</sequence>
<dbReference type="EMBL" id="CP022098">
    <property type="protein sequence ID" value="ATB41297.1"/>
    <property type="molecule type" value="Genomic_DNA"/>
</dbReference>
<evidence type="ECO:0000313" key="2">
    <source>
        <dbReference type="Proteomes" id="UP000217257"/>
    </source>
</evidence>
<name>A0A250JCQ8_9BACT</name>
<dbReference type="Proteomes" id="UP000217257">
    <property type="component" value="Chromosome"/>
</dbReference>
<protein>
    <recommendedName>
        <fullName evidence="3">RNA-directed DNA polymerase</fullName>
    </recommendedName>
</protein>
<organism evidence="1 2">
    <name type="scientific">Cystobacter fuscus</name>
    <dbReference type="NCBI Taxonomy" id="43"/>
    <lineage>
        <taxon>Bacteria</taxon>
        <taxon>Pseudomonadati</taxon>
        <taxon>Myxococcota</taxon>
        <taxon>Myxococcia</taxon>
        <taxon>Myxococcales</taxon>
        <taxon>Cystobacterineae</taxon>
        <taxon>Archangiaceae</taxon>
        <taxon>Cystobacter</taxon>
    </lineage>
</organism>
<reference evidence="1 2" key="1">
    <citation type="submission" date="2017-06" db="EMBL/GenBank/DDBJ databases">
        <title>Sequencing and comparative analysis of myxobacterial genomes.</title>
        <authorList>
            <person name="Rupp O."/>
            <person name="Goesmann A."/>
            <person name="Sogaard-Andersen L."/>
        </authorList>
    </citation>
    <scope>NUCLEOTIDE SEQUENCE [LARGE SCALE GENOMIC DNA]</scope>
    <source>
        <strain evidence="1 2">DSM 52655</strain>
    </source>
</reference>
<evidence type="ECO:0000313" key="1">
    <source>
        <dbReference type="EMBL" id="ATB41297.1"/>
    </source>
</evidence>
<dbReference type="AlphaFoldDB" id="A0A250JCQ8"/>